<dbReference type="OrthoDB" id="9793283at2"/>
<dbReference type="InterPro" id="IPR011701">
    <property type="entry name" value="MFS"/>
</dbReference>
<feature type="transmembrane region" description="Helical" evidence="8">
    <location>
        <begin position="284"/>
        <end position="302"/>
    </location>
</feature>
<dbReference type="AlphaFoldDB" id="A0A4R6IFV6"/>
<dbReference type="GO" id="GO:0022857">
    <property type="term" value="F:transmembrane transporter activity"/>
    <property type="evidence" value="ECO:0007669"/>
    <property type="project" value="InterPro"/>
</dbReference>
<dbReference type="Pfam" id="PF07690">
    <property type="entry name" value="MFS_1"/>
    <property type="match status" value="1"/>
</dbReference>
<dbReference type="PANTHER" id="PTHR23504">
    <property type="entry name" value="MAJOR FACILITATOR SUPERFAMILY DOMAIN-CONTAINING PROTEIN 10"/>
    <property type="match status" value="1"/>
</dbReference>
<feature type="transmembrane region" description="Helical" evidence="8">
    <location>
        <begin position="79"/>
        <end position="98"/>
    </location>
</feature>
<comment type="function">
    <text evidence="1">Resistance to tetracycline by an active tetracycline efflux. This is an energy-dependent process that decreases the accumulation of the antibiotic in whole cells. This protein functions as a metal-tetracycline/H(+) antiporter.</text>
</comment>
<keyword evidence="6 8" id="KW-1133">Transmembrane helix</keyword>
<comment type="similarity">
    <text evidence="3">Belongs to the major facilitator superfamily. TCR/Tet family.</text>
</comment>
<dbReference type="CDD" id="cd17388">
    <property type="entry name" value="MFS_TetA"/>
    <property type="match status" value="1"/>
</dbReference>
<feature type="transmembrane region" description="Helical" evidence="8">
    <location>
        <begin position="251"/>
        <end position="272"/>
    </location>
</feature>
<evidence type="ECO:0000256" key="8">
    <source>
        <dbReference type="SAM" id="Phobius"/>
    </source>
</evidence>
<feature type="transmembrane region" description="Helical" evidence="8">
    <location>
        <begin position="308"/>
        <end position="329"/>
    </location>
</feature>
<dbReference type="PROSITE" id="PS00216">
    <property type="entry name" value="SUGAR_TRANSPORT_1"/>
    <property type="match status" value="1"/>
</dbReference>
<proteinExistence type="inferred from homology"/>
<evidence type="ECO:0000256" key="3">
    <source>
        <dbReference type="ARBA" id="ARBA00007520"/>
    </source>
</evidence>
<evidence type="ECO:0000256" key="7">
    <source>
        <dbReference type="ARBA" id="ARBA00023136"/>
    </source>
</evidence>
<protein>
    <submittedName>
        <fullName evidence="10">DHA1 family tetracycline resistance protein-like MFS transporter</fullName>
    </submittedName>
</protein>
<dbReference type="InterPro" id="IPR001958">
    <property type="entry name" value="Tet-R_TetA/multi-R_MdtG-like"/>
</dbReference>
<feature type="domain" description="Major facilitator superfamily (MFS) profile" evidence="9">
    <location>
        <begin position="8"/>
        <end position="403"/>
    </location>
</feature>
<dbReference type="RefSeq" id="WP_133557266.1">
    <property type="nucleotide sequence ID" value="NZ_SNWM01000004.1"/>
</dbReference>
<organism evidence="10 11">
    <name type="scientific">Pedobacter duraquae</name>
    <dbReference type="NCBI Taxonomy" id="425511"/>
    <lineage>
        <taxon>Bacteria</taxon>
        <taxon>Pseudomonadati</taxon>
        <taxon>Bacteroidota</taxon>
        <taxon>Sphingobacteriia</taxon>
        <taxon>Sphingobacteriales</taxon>
        <taxon>Sphingobacteriaceae</taxon>
        <taxon>Pedobacter</taxon>
    </lineage>
</organism>
<feature type="transmembrane region" description="Helical" evidence="8">
    <location>
        <begin position="47"/>
        <end position="67"/>
    </location>
</feature>
<dbReference type="Proteomes" id="UP000295499">
    <property type="component" value="Unassembled WGS sequence"/>
</dbReference>
<evidence type="ECO:0000256" key="4">
    <source>
        <dbReference type="ARBA" id="ARBA00022448"/>
    </source>
</evidence>
<evidence type="ECO:0000313" key="10">
    <source>
        <dbReference type="EMBL" id="TDO20621.1"/>
    </source>
</evidence>
<evidence type="ECO:0000256" key="1">
    <source>
        <dbReference type="ARBA" id="ARBA00003279"/>
    </source>
</evidence>
<feature type="transmembrane region" description="Helical" evidence="8">
    <location>
        <begin position="137"/>
        <end position="159"/>
    </location>
</feature>
<evidence type="ECO:0000259" key="9">
    <source>
        <dbReference type="PROSITE" id="PS50850"/>
    </source>
</evidence>
<dbReference type="InterPro" id="IPR036259">
    <property type="entry name" value="MFS_trans_sf"/>
</dbReference>
<feature type="transmembrane region" description="Helical" evidence="8">
    <location>
        <begin position="104"/>
        <end position="125"/>
    </location>
</feature>
<dbReference type="EMBL" id="SNWM01000004">
    <property type="protein sequence ID" value="TDO20621.1"/>
    <property type="molecule type" value="Genomic_DNA"/>
</dbReference>
<comment type="caution">
    <text evidence="10">The sequence shown here is derived from an EMBL/GenBank/DDBJ whole genome shotgun (WGS) entry which is preliminary data.</text>
</comment>
<sequence>MAKNKKSAVGFIFITLLIDFTGFGIIIPVLPKLIEELTGGGLSQAAIYGGWLTISYSVMQFISAPVLGGLSDRFGRRPILLGSLFGLGLDYIFLAFAPSILWLFVGRIVAGITGASFTTAQAYIADVSEPEKRAQNFGMVGAAFGIGFIVGPVLGGLFSQFGLRVPFMIAAGLSLLNWLYGYFILPESLKPENRRKFEWKRANPVGSILHIRKYPALGGLLLSLLLLYVAAHSVQSTWTYYTMLKFNWSEAWVGYSLGFVGIVVGLVQGLLIRVIIPKIGQHKAVFFGLLLYILGFTLFAFATKGWMMFAFMLPYGLAGIFGPAMQGIISNDVPPNGQGEIQGIMAGLMSISSIIGPLIMTNLFSYFTSSGSPVYFPGSPFILGAVLTVLCLFICMRTLKNHHPQQSK</sequence>
<feature type="transmembrane region" description="Helical" evidence="8">
    <location>
        <begin position="341"/>
        <end position="360"/>
    </location>
</feature>
<keyword evidence="11" id="KW-1185">Reference proteome</keyword>
<evidence type="ECO:0000256" key="6">
    <source>
        <dbReference type="ARBA" id="ARBA00022989"/>
    </source>
</evidence>
<dbReference type="GO" id="GO:0016020">
    <property type="term" value="C:membrane"/>
    <property type="evidence" value="ECO:0007669"/>
    <property type="project" value="UniProtKB-SubCell"/>
</dbReference>
<evidence type="ECO:0000256" key="2">
    <source>
        <dbReference type="ARBA" id="ARBA00004141"/>
    </source>
</evidence>
<dbReference type="PRINTS" id="PR01035">
    <property type="entry name" value="TCRTETA"/>
</dbReference>
<evidence type="ECO:0000313" key="11">
    <source>
        <dbReference type="Proteomes" id="UP000295499"/>
    </source>
</evidence>
<dbReference type="InterPro" id="IPR020846">
    <property type="entry name" value="MFS_dom"/>
</dbReference>
<dbReference type="PANTHER" id="PTHR23504:SF15">
    <property type="entry name" value="MAJOR FACILITATOR SUPERFAMILY (MFS) PROFILE DOMAIN-CONTAINING PROTEIN"/>
    <property type="match status" value="1"/>
</dbReference>
<dbReference type="Gene3D" id="1.20.1250.20">
    <property type="entry name" value="MFS general substrate transporter like domains"/>
    <property type="match status" value="1"/>
</dbReference>
<feature type="transmembrane region" description="Helical" evidence="8">
    <location>
        <begin position="214"/>
        <end position="231"/>
    </location>
</feature>
<feature type="transmembrane region" description="Helical" evidence="8">
    <location>
        <begin position="380"/>
        <end position="399"/>
    </location>
</feature>
<gene>
    <name evidence="10" type="ORF">CLV32_3254</name>
</gene>
<feature type="transmembrane region" description="Helical" evidence="8">
    <location>
        <begin position="7"/>
        <end position="27"/>
    </location>
</feature>
<dbReference type="PROSITE" id="PS50850">
    <property type="entry name" value="MFS"/>
    <property type="match status" value="1"/>
</dbReference>
<keyword evidence="4" id="KW-0813">Transport</keyword>
<feature type="transmembrane region" description="Helical" evidence="8">
    <location>
        <begin position="165"/>
        <end position="185"/>
    </location>
</feature>
<comment type="subcellular location">
    <subcellularLocation>
        <location evidence="2">Membrane</location>
        <topology evidence="2">Multi-pass membrane protein</topology>
    </subcellularLocation>
</comment>
<dbReference type="SUPFAM" id="SSF103473">
    <property type="entry name" value="MFS general substrate transporter"/>
    <property type="match status" value="1"/>
</dbReference>
<accession>A0A4R6IFV6</accession>
<reference evidence="10 11" key="1">
    <citation type="submission" date="2019-03" db="EMBL/GenBank/DDBJ databases">
        <title>Genomic Encyclopedia of Archaeal and Bacterial Type Strains, Phase II (KMG-II): from individual species to whole genera.</title>
        <authorList>
            <person name="Goeker M."/>
        </authorList>
    </citation>
    <scope>NUCLEOTIDE SEQUENCE [LARGE SCALE GENOMIC DNA]</scope>
    <source>
        <strain evidence="10 11">DSM 19034</strain>
    </source>
</reference>
<name>A0A4R6IFV6_9SPHI</name>
<keyword evidence="5 8" id="KW-0812">Transmembrane</keyword>
<dbReference type="InterPro" id="IPR005829">
    <property type="entry name" value="Sugar_transporter_CS"/>
</dbReference>
<keyword evidence="7 8" id="KW-0472">Membrane</keyword>
<evidence type="ECO:0000256" key="5">
    <source>
        <dbReference type="ARBA" id="ARBA00022692"/>
    </source>
</evidence>